<keyword evidence="1" id="KW-0732">Signal</keyword>
<reference evidence="2 3" key="1">
    <citation type="submission" date="2023-09" db="EMBL/GenBank/DDBJ databases">
        <authorList>
            <person name="Rey-Velasco X."/>
        </authorList>
    </citation>
    <scope>NUCLEOTIDE SEQUENCE [LARGE SCALE GENOMIC DNA]</scope>
    <source>
        <strain evidence="2 3">F394</strain>
    </source>
</reference>
<accession>A0ABU3BLY3</accession>
<feature type="chain" id="PRO_5046196234" description="Ig-like domain-containing protein" evidence="1">
    <location>
        <begin position="24"/>
        <end position="582"/>
    </location>
</feature>
<organism evidence="2 3">
    <name type="scientific">Rubrivirga litoralis</name>
    <dbReference type="NCBI Taxonomy" id="3075598"/>
    <lineage>
        <taxon>Bacteria</taxon>
        <taxon>Pseudomonadati</taxon>
        <taxon>Rhodothermota</taxon>
        <taxon>Rhodothermia</taxon>
        <taxon>Rhodothermales</taxon>
        <taxon>Rubricoccaceae</taxon>
        <taxon>Rubrivirga</taxon>
    </lineage>
</organism>
<protein>
    <recommendedName>
        <fullName evidence="4">Ig-like domain-containing protein</fullName>
    </recommendedName>
</protein>
<evidence type="ECO:0000313" key="3">
    <source>
        <dbReference type="Proteomes" id="UP001267426"/>
    </source>
</evidence>
<comment type="caution">
    <text evidence="2">The sequence shown here is derived from an EMBL/GenBank/DDBJ whole genome shotgun (WGS) entry which is preliminary data.</text>
</comment>
<sequence>MSLRPALSSALLGLALLAGSASAQPMQTAAPPAHGALAPAPGEAARVAFDVRARVDNEVPGCTGVVDPSAPDAVVDWGGGDFSVWTRAAFDATLLVAQPDGSWTCNDDAEGLMPVVTVGGAAAGRYAVWVGSYASDPDEPAVALYAGAAPALALDATAPPAAGDVDAAAGFEADRGSIEIAVQAGGADWIGSLGSECRGFVDAARPTARVRYTAAEAAPLVVAASTPGDDVLAVLVQTPDGTVLCSDGGYALALPVVVDDAAAGDYAVWLGTTNGDPEPVDARLVLSETVPESVLDERARNLPYSEGTYTVLDLDARPAPLVLGAEPVEAAYLIQPTSPNPVSGRACTGYLDVAPTTALRFDVEGPVTVAATAASDADLALTVRTPGGTWLCSDDSQGLDPAVQFDETEPGDYLTWVGTFGPATAPVAVAVAATPGALAVEDDPASAVESTPQSPGSYAGDAIRPGGAAVVVSALETEAAVLAGGPVSNPVDGDVCRGFLSERPAAEVQGSGPLTISATAGTDLTLVVRTADGAWTCSDDADGTDPSVTVDAAGGAASVWVGTFSRLPAPTPARLRVERGGE</sequence>
<evidence type="ECO:0000256" key="1">
    <source>
        <dbReference type="SAM" id="SignalP"/>
    </source>
</evidence>
<evidence type="ECO:0000313" key="2">
    <source>
        <dbReference type="EMBL" id="MDT0630299.1"/>
    </source>
</evidence>
<keyword evidence="3" id="KW-1185">Reference proteome</keyword>
<dbReference type="Proteomes" id="UP001267426">
    <property type="component" value="Unassembled WGS sequence"/>
</dbReference>
<dbReference type="EMBL" id="JAVRHT010000001">
    <property type="protein sequence ID" value="MDT0630299.1"/>
    <property type="molecule type" value="Genomic_DNA"/>
</dbReference>
<name>A0ABU3BLY3_9BACT</name>
<evidence type="ECO:0008006" key="4">
    <source>
        <dbReference type="Google" id="ProtNLM"/>
    </source>
</evidence>
<dbReference type="RefSeq" id="WP_311661310.1">
    <property type="nucleotide sequence ID" value="NZ_JAVRHT010000001.1"/>
</dbReference>
<proteinExistence type="predicted"/>
<gene>
    <name evidence="2" type="ORF">RM540_00930</name>
</gene>
<feature type="signal peptide" evidence="1">
    <location>
        <begin position="1"/>
        <end position="23"/>
    </location>
</feature>